<dbReference type="PANTHER" id="PTHR42837">
    <property type="entry name" value="REGULATOR OF SIGMA-E PROTEASE RSEP"/>
    <property type="match status" value="1"/>
</dbReference>
<evidence type="ECO:0000256" key="9">
    <source>
        <dbReference type="ARBA" id="ARBA00022989"/>
    </source>
</evidence>
<evidence type="ECO:0000313" key="17">
    <source>
        <dbReference type="Proteomes" id="UP001139207"/>
    </source>
</evidence>
<comment type="caution">
    <text evidence="16">The sequence shown here is derived from an EMBL/GenBank/DDBJ whole genome shotgun (WGS) entry which is preliminary data.</text>
</comment>
<dbReference type="Proteomes" id="UP001139207">
    <property type="component" value="Unassembled WGS sequence"/>
</dbReference>
<evidence type="ECO:0000256" key="5">
    <source>
        <dbReference type="ARBA" id="ARBA00022670"/>
    </source>
</evidence>
<evidence type="ECO:0000256" key="12">
    <source>
        <dbReference type="ARBA" id="ARBA00032214"/>
    </source>
</evidence>
<evidence type="ECO:0000259" key="15">
    <source>
        <dbReference type="Pfam" id="PF02163"/>
    </source>
</evidence>
<protein>
    <recommendedName>
        <fullName evidence="4">Zinc metalloprotease Rip1</fullName>
    </recommendedName>
    <alternativeName>
        <fullName evidence="12">S2P endopeptidase</fullName>
    </alternativeName>
    <alternativeName>
        <fullName evidence="13">Site-2-type intramembrane protease</fullName>
    </alternativeName>
</protein>
<dbReference type="RefSeq" id="WP_244805185.1">
    <property type="nucleotide sequence ID" value="NZ_JALIEA010000017.1"/>
</dbReference>
<keyword evidence="11 14" id="KW-0472">Membrane</keyword>
<evidence type="ECO:0000256" key="4">
    <source>
        <dbReference type="ARBA" id="ARBA00019897"/>
    </source>
</evidence>
<keyword evidence="6 14" id="KW-0812">Transmembrane</keyword>
<accession>A0A9X1WJ89</accession>
<evidence type="ECO:0000256" key="10">
    <source>
        <dbReference type="ARBA" id="ARBA00023049"/>
    </source>
</evidence>
<gene>
    <name evidence="16" type="ORF">MUN33_12175</name>
</gene>
<evidence type="ECO:0000313" key="16">
    <source>
        <dbReference type="EMBL" id="MCJ7859458.1"/>
    </source>
</evidence>
<dbReference type="PANTHER" id="PTHR42837:SF2">
    <property type="entry name" value="MEMBRANE METALLOPROTEASE ARASP2, CHLOROPLASTIC-RELATED"/>
    <property type="match status" value="1"/>
</dbReference>
<keyword evidence="8" id="KW-0862">Zinc</keyword>
<dbReference type="InterPro" id="IPR004387">
    <property type="entry name" value="Pept_M50_Zn"/>
</dbReference>
<reference evidence="16" key="1">
    <citation type="submission" date="2022-04" db="EMBL/GenBank/DDBJ databases">
        <title>Corynebacterium kalidii LD5P10.</title>
        <authorList>
            <person name="Sun J.Q."/>
        </authorList>
    </citation>
    <scope>NUCLEOTIDE SEQUENCE</scope>
    <source>
        <strain evidence="16">LD5P10</strain>
    </source>
</reference>
<dbReference type="GO" id="GO:0016020">
    <property type="term" value="C:membrane"/>
    <property type="evidence" value="ECO:0007669"/>
    <property type="project" value="UniProtKB-SubCell"/>
</dbReference>
<keyword evidence="9 14" id="KW-1133">Transmembrane helix</keyword>
<dbReference type="InterPro" id="IPR036034">
    <property type="entry name" value="PDZ_sf"/>
</dbReference>
<evidence type="ECO:0000256" key="11">
    <source>
        <dbReference type="ARBA" id="ARBA00023136"/>
    </source>
</evidence>
<dbReference type="GO" id="GO:0004222">
    <property type="term" value="F:metalloendopeptidase activity"/>
    <property type="evidence" value="ECO:0007669"/>
    <property type="project" value="InterPro"/>
</dbReference>
<proteinExistence type="inferred from homology"/>
<dbReference type="GO" id="GO:0006508">
    <property type="term" value="P:proteolysis"/>
    <property type="evidence" value="ECO:0007669"/>
    <property type="project" value="UniProtKB-KW"/>
</dbReference>
<evidence type="ECO:0000256" key="7">
    <source>
        <dbReference type="ARBA" id="ARBA00022801"/>
    </source>
</evidence>
<feature type="domain" description="Peptidase M50" evidence="15">
    <location>
        <begin position="10"/>
        <end position="364"/>
    </location>
</feature>
<dbReference type="EMBL" id="JALIEA010000017">
    <property type="protein sequence ID" value="MCJ7859458.1"/>
    <property type="molecule type" value="Genomic_DNA"/>
</dbReference>
<dbReference type="Gene3D" id="2.30.42.10">
    <property type="match status" value="1"/>
</dbReference>
<feature type="transmembrane region" description="Helical" evidence="14">
    <location>
        <begin position="97"/>
        <end position="124"/>
    </location>
</feature>
<evidence type="ECO:0000256" key="1">
    <source>
        <dbReference type="ARBA" id="ARBA00001947"/>
    </source>
</evidence>
<evidence type="ECO:0000256" key="14">
    <source>
        <dbReference type="SAM" id="Phobius"/>
    </source>
</evidence>
<sequence>MSFAFGVVLFALGIGVTIALHEAGHMVAARACGMRVRRYFIGFGPTVWSFTRGHTEYGLKAIPLGGFCDIAGMTVNDPWTEEEEPHLMIHKPAWRRVFVMMAGILVNIVLGVLIIFGVAVSFGLPSTAPPKAEAVDLVCTPDVVEEGATTAPSCTGEGSAEASGVQVGDTFLSIDGERIDGFPDVIAAVQELGRTAGQDGVARGDTVTVPTTVDRDGERVDLDLQVQVVERAGETVGAIGVQFDGSGQIDDYTPLTAIGGTADFTWNLGKQTVEALIDLPQRYWPVVESIFGAERQADSPVSVVGASHAGGQLVEQNQWMAFLLLLANLNFFLAVFNLVPLPPLDGGHAVIVIYEKLRDRLRRLRGLEPGGPVDYVKVMPVTYVATGILLVFGLTVIVADVVNPLQLFP</sequence>
<evidence type="ECO:0000256" key="8">
    <source>
        <dbReference type="ARBA" id="ARBA00022833"/>
    </source>
</evidence>
<dbReference type="CDD" id="cd06163">
    <property type="entry name" value="S2P-M50_PDZ_RseP-like"/>
    <property type="match status" value="1"/>
</dbReference>
<organism evidence="16 17">
    <name type="scientific">Corynebacterium kalidii</name>
    <dbReference type="NCBI Taxonomy" id="2931982"/>
    <lineage>
        <taxon>Bacteria</taxon>
        <taxon>Bacillati</taxon>
        <taxon>Actinomycetota</taxon>
        <taxon>Actinomycetes</taxon>
        <taxon>Mycobacteriales</taxon>
        <taxon>Corynebacteriaceae</taxon>
        <taxon>Corynebacterium</taxon>
    </lineage>
</organism>
<evidence type="ECO:0000256" key="2">
    <source>
        <dbReference type="ARBA" id="ARBA00004141"/>
    </source>
</evidence>
<dbReference type="SUPFAM" id="SSF50156">
    <property type="entry name" value="PDZ domain-like"/>
    <property type="match status" value="1"/>
</dbReference>
<dbReference type="AlphaFoldDB" id="A0A9X1WJ89"/>
<keyword evidence="5 16" id="KW-0645">Protease</keyword>
<comment type="subcellular location">
    <subcellularLocation>
        <location evidence="2">Membrane</location>
        <topology evidence="2">Multi-pass membrane protein</topology>
    </subcellularLocation>
</comment>
<evidence type="ECO:0000256" key="3">
    <source>
        <dbReference type="ARBA" id="ARBA00007931"/>
    </source>
</evidence>
<comment type="cofactor">
    <cofactor evidence="1">
        <name>Zn(2+)</name>
        <dbReference type="ChEBI" id="CHEBI:29105"/>
    </cofactor>
</comment>
<comment type="similarity">
    <text evidence="3">Belongs to the peptidase M50B family.</text>
</comment>
<feature type="transmembrane region" description="Helical" evidence="14">
    <location>
        <begin position="381"/>
        <end position="402"/>
    </location>
</feature>
<name>A0A9X1WJ89_9CORY</name>
<evidence type="ECO:0000256" key="6">
    <source>
        <dbReference type="ARBA" id="ARBA00022692"/>
    </source>
</evidence>
<keyword evidence="10" id="KW-0482">Metalloprotease</keyword>
<dbReference type="InterPro" id="IPR008915">
    <property type="entry name" value="Peptidase_M50"/>
</dbReference>
<evidence type="ECO:0000256" key="13">
    <source>
        <dbReference type="ARBA" id="ARBA00033476"/>
    </source>
</evidence>
<keyword evidence="17" id="KW-1185">Reference proteome</keyword>
<keyword evidence="7" id="KW-0378">Hydrolase</keyword>
<dbReference type="Pfam" id="PF02163">
    <property type="entry name" value="Peptidase_M50"/>
    <property type="match status" value="1"/>
</dbReference>